<evidence type="ECO:0000313" key="5">
    <source>
        <dbReference type="Proteomes" id="UP000887458"/>
    </source>
</evidence>
<comment type="cofactor">
    <cofactor evidence="1">
        <name>Mg(2+)</name>
        <dbReference type="ChEBI" id="CHEBI:18420"/>
    </cofactor>
</comment>
<keyword evidence="2 4" id="KW-0378">Hydrolase</keyword>
<dbReference type="SUPFAM" id="SSF55811">
    <property type="entry name" value="Nudix"/>
    <property type="match status" value="1"/>
</dbReference>
<evidence type="ECO:0000256" key="2">
    <source>
        <dbReference type="ARBA" id="ARBA00022801"/>
    </source>
</evidence>
<dbReference type="PANTHER" id="PTHR11839">
    <property type="entry name" value="UDP/ADP-SUGAR PYROPHOSPHATASE"/>
    <property type="match status" value="1"/>
</dbReference>
<reference evidence="4 5" key="2">
    <citation type="journal article" date="2022" name="Mol. Biol. Evol.">
        <title>Comparative Genomics Reveals Insights into the Divergent Evolution of Astigmatic Mites and Household Pest Adaptations.</title>
        <authorList>
            <person name="Xiong Q."/>
            <person name="Wan A.T."/>
            <person name="Liu X."/>
            <person name="Fung C.S."/>
            <person name="Xiao X."/>
            <person name="Malainual N."/>
            <person name="Hou J."/>
            <person name="Wang L."/>
            <person name="Wang M."/>
            <person name="Yang K.Y."/>
            <person name="Cui Y."/>
            <person name="Leung E.L."/>
            <person name="Nong W."/>
            <person name="Shin S.K."/>
            <person name="Au S.W."/>
            <person name="Jeong K.Y."/>
            <person name="Chew F.T."/>
            <person name="Hui J.H."/>
            <person name="Leung T.F."/>
            <person name="Tungtrongchitr A."/>
            <person name="Zhong N."/>
            <person name="Liu Z."/>
            <person name="Tsui S.K."/>
        </authorList>
    </citation>
    <scope>NUCLEOTIDE SEQUENCE [LARGE SCALE GENOMIC DNA]</scope>
    <source>
        <strain evidence="4">Derp</strain>
    </source>
</reference>
<dbReference type="Proteomes" id="UP000887458">
    <property type="component" value="Unassembled WGS sequence"/>
</dbReference>
<dbReference type="PANTHER" id="PTHR11839:SF15">
    <property type="entry name" value="URIDINE DIPHOSPHATE GLUCOSE PYROPHOSPHATASE NUDT14"/>
    <property type="match status" value="1"/>
</dbReference>
<dbReference type="Gene3D" id="3.90.79.10">
    <property type="entry name" value="Nucleoside Triphosphate Pyrophosphohydrolase"/>
    <property type="match status" value="1"/>
</dbReference>
<dbReference type="InterPro" id="IPR015797">
    <property type="entry name" value="NUDIX_hydrolase-like_dom_sf"/>
</dbReference>
<dbReference type="EMBL" id="NJHN03000120">
    <property type="protein sequence ID" value="KAH9413655.1"/>
    <property type="molecule type" value="Genomic_DNA"/>
</dbReference>
<dbReference type="PROSITE" id="PS51462">
    <property type="entry name" value="NUDIX"/>
    <property type="match status" value="1"/>
</dbReference>
<organism evidence="4 5">
    <name type="scientific">Dermatophagoides pteronyssinus</name>
    <name type="common">European house dust mite</name>
    <dbReference type="NCBI Taxonomy" id="6956"/>
    <lineage>
        <taxon>Eukaryota</taxon>
        <taxon>Metazoa</taxon>
        <taxon>Ecdysozoa</taxon>
        <taxon>Arthropoda</taxon>
        <taxon>Chelicerata</taxon>
        <taxon>Arachnida</taxon>
        <taxon>Acari</taxon>
        <taxon>Acariformes</taxon>
        <taxon>Sarcoptiformes</taxon>
        <taxon>Astigmata</taxon>
        <taxon>Psoroptidia</taxon>
        <taxon>Analgoidea</taxon>
        <taxon>Pyroglyphidae</taxon>
        <taxon>Dermatophagoidinae</taxon>
        <taxon>Dermatophagoides</taxon>
    </lineage>
</organism>
<reference evidence="4 5" key="1">
    <citation type="journal article" date="2018" name="J. Allergy Clin. Immunol.">
        <title>High-quality assembly of Dermatophagoides pteronyssinus genome and transcriptome reveals a wide range of novel allergens.</title>
        <authorList>
            <person name="Liu X.Y."/>
            <person name="Yang K.Y."/>
            <person name="Wang M.Q."/>
            <person name="Kwok J.S."/>
            <person name="Zeng X."/>
            <person name="Yang Z."/>
            <person name="Xiao X.J."/>
            <person name="Lau C.P."/>
            <person name="Li Y."/>
            <person name="Huang Z.M."/>
            <person name="Ba J.G."/>
            <person name="Yim A.K."/>
            <person name="Ouyang C.Y."/>
            <person name="Ngai S.M."/>
            <person name="Chan T.F."/>
            <person name="Leung E.L."/>
            <person name="Liu L."/>
            <person name="Liu Z.G."/>
            <person name="Tsui S.K."/>
        </authorList>
    </citation>
    <scope>NUCLEOTIDE SEQUENCE [LARGE SCALE GENOMIC DNA]</scope>
    <source>
        <strain evidence="4">Derp</strain>
    </source>
</reference>
<feature type="domain" description="Nudix hydrolase" evidence="3">
    <location>
        <begin position="55"/>
        <end position="223"/>
    </location>
</feature>
<sequence>MSDKNNDKESKSKKKNSLEIIDIQLLQNLESQYLKPFRLQYRDHDGRIKLWDCIQTHDSVSIIIFNISRNVLVFVRQFRPPVFLSTLFNKFNCSLLDINELRIKAKEMNLDCGYTLELCAGIIDKKGLSPKEIAREEILEETGYNPPINSLEFITSFRTGVGTSGSLQHLFYCQVDDSMRLNSGGGIDDESIEVIELSIESAKAEMYANDEETGLGRTSGFRFAVCWFNFVKYPQILTSMKNK</sequence>
<evidence type="ECO:0000259" key="3">
    <source>
        <dbReference type="PROSITE" id="PS51462"/>
    </source>
</evidence>
<keyword evidence="5" id="KW-1185">Reference proteome</keyword>
<dbReference type="GO" id="GO:0016787">
    <property type="term" value="F:hydrolase activity"/>
    <property type="evidence" value="ECO:0007669"/>
    <property type="project" value="UniProtKB-KW"/>
</dbReference>
<dbReference type="InterPro" id="IPR000086">
    <property type="entry name" value="NUDIX_hydrolase_dom"/>
</dbReference>
<proteinExistence type="predicted"/>
<accession>A0ABQ8IUB2</accession>
<evidence type="ECO:0000256" key="1">
    <source>
        <dbReference type="ARBA" id="ARBA00001946"/>
    </source>
</evidence>
<name>A0ABQ8IUB2_DERPT</name>
<protein>
    <submittedName>
        <fullName evidence="4">Nudix hydrolase 14, chloroplastic</fullName>
    </submittedName>
</protein>
<comment type="caution">
    <text evidence="4">The sequence shown here is derived from an EMBL/GenBank/DDBJ whole genome shotgun (WGS) entry which is preliminary data.</text>
</comment>
<dbReference type="InterPro" id="IPR004385">
    <property type="entry name" value="NDP_pyrophosphatase"/>
</dbReference>
<dbReference type="CDD" id="cd18887">
    <property type="entry name" value="NUDIX_UGPPase_Nudt14"/>
    <property type="match status" value="1"/>
</dbReference>
<evidence type="ECO:0000313" key="4">
    <source>
        <dbReference type="EMBL" id="KAH9413655.1"/>
    </source>
</evidence>
<gene>
    <name evidence="4" type="primary">NUDT14</name>
    <name evidence="4" type="ORF">DERP_009358</name>
</gene>
<dbReference type="NCBIfam" id="TIGR00052">
    <property type="entry name" value="nudix-type nucleoside diphosphatase, YffH/AdpP family"/>
    <property type="match status" value="1"/>
</dbReference>